<reference evidence="4" key="1">
    <citation type="submission" date="2022-05" db="EMBL/GenBank/DDBJ databases">
        <title>Jatrophihabitans sp. SB3-54 whole genome sequence.</title>
        <authorList>
            <person name="Suh M.K."/>
            <person name="Eom M.K."/>
            <person name="Kim J.S."/>
            <person name="Kim H.S."/>
            <person name="Do H.E."/>
            <person name="Shin Y.K."/>
            <person name="Lee J.-S."/>
        </authorList>
    </citation>
    <scope>NUCLEOTIDE SEQUENCE</scope>
    <source>
        <strain evidence="4">SB3-54</strain>
    </source>
</reference>
<accession>A0ABY7JWE9</accession>
<dbReference type="Gene3D" id="3.90.550.10">
    <property type="entry name" value="Spore Coat Polysaccharide Biosynthesis Protein SpsA, Chain A"/>
    <property type="match status" value="1"/>
</dbReference>
<proteinExistence type="predicted"/>
<dbReference type="InterPro" id="IPR005835">
    <property type="entry name" value="NTP_transferase_dom"/>
</dbReference>
<dbReference type="InterPro" id="IPR029044">
    <property type="entry name" value="Nucleotide-diphossugar_trans"/>
</dbReference>
<protein>
    <submittedName>
        <fullName evidence="4">Sugar phosphate nucleotidyltransferase</fullName>
    </submittedName>
</protein>
<gene>
    <name evidence="4" type="ORF">M6B22_15980</name>
</gene>
<dbReference type="EMBL" id="CP097463">
    <property type="protein sequence ID" value="WAX56025.1"/>
    <property type="molecule type" value="Genomic_DNA"/>
</dbReference>
<name>A0ABY7JWE9_9ACTN</name>
<keyword evidence="1" id="KW-0808">Transferase</keyword>
<dbReference type="PANTHER" id="PTHR43584">
    <property type="entry name" value="NUCLEOTIDYL TRANSFERASE"/>
    <property type="match status" value="1"/>
</dbReference>
<dbReference type="Proteomes" id="UP001164693">
    <property type="component" value="Chromosome"/>
</dbReference>
<evidence type="ECO:0000313" key="5">
    <source>
        <dbReference type="Proteomes" id="UP001164693"/>
    </source>
</evidence>
<dbReference type="SUPFAM" id="SSF53448">
    <property type="entry name" value="Nucleotide-diphospho-sugar transferases"/>
    <property type="match status" value="1"/>
</dbReference>
<feature type="domain" description="Nucleotidyl transferase" evidence="3">
    <location>
        <begin position="1"/>
        <end position="133"/>
    </location>
</feature>
<evidence type="ECO:0000256" key="2">
    <source>
        <dbReference type="ARBA" id="ARBA00022695"/>
    </source>
</evidence>
<evidence type="ECO:0000313" key="4">
    <source>
        <dbReference type="EMBL" id="WAX56025.1"/>
    </source>
</evidence>
<evidence type="ECO:0000259" key="3">
    <source>
        <dbReference type="Pfam" id="PF00483"/>
    </source>
</evidence>
<sequence>MILAGGLGTRMWPETKTVPKVLLPVAGRPFAEWQLGWLAAAGVDSVVYCIGHLGSMVSDELGDGSGIGVRIGYVDEGDDLRGTAGALRLAYDRGCLDDSFLVLYGDSWLQVDPAEVLRAAQARAEPALMTVLLNDGRWDASNVVFDGKCVVRYAKGLASPPPQMRWVDYGLLAFRSAVIAERVPTEAVYDLAALCATLATEGLLAGFEVRDRFYEIGSPRGRDELDRMLRGECRGSVNGNH</sequence>
<dbReference type="RefSeq" id="WP_269442551.1">
    <property type="nucleotide sequence ID" value="NZ_CP097463.1"/>
</dbReference>
<dbReference type="InterPro" id="IPR050065">
    <property type="entry name" value="GlmU-like"/>
</dbReference>
<organism evidence="4 5">
    <name type="scientific">Jatrophihabitans cynanchi</name>
    <dbReference type="NCBI Taxonomy" id="2944128"/>
    <lineage>
        <taxon>Bacteria</taxon>
        <taxon>Bacillati</taxon>
        <taxon>Actinomycetota</taxon>
        <taxon>Actinomycetes</taxon>
        <taxon>Jatrophihabitantales</taxon>
        <taxon>Jatrophihabitantaceae</taxon>
        <taxon>Jatrophihabitans</taxon>
    </lineage>
</organism>
<dbReference type="PANTHER" id="PTHR43584:SF8">
    <property type="entry name" value="N-ACETYLMURAMATE ALPHA-1-PHOSPHATE URIDYLYLTRANSFERASE"/>
    <property type="match status" value="1"/>
</dbReference>
<evidence type="ECO:0000256" key="1">
    <source>
        <dbReference type="ARBA" id="ARBA00022679"/>
    </source>
</evidence>
<keyword evidence="2" id="KW-0548">Nucleotidyltransferase</keyword>
<dbReference type="Pfam" id="PF00483">
    <property type="entry name" value="NTP_transferase"/>
    <property type="match status" value="1"/>
</dbReference>
<keyword evidence="5" id="KW-1185">Reference proteome</keyword>